<accession>A0A0J0XDF7</accession>
<keyword evidence="2" id="KW-0540">Nuclease</keyword>
<gene>
    <name evidence="7" type="ORF">CC85DRAFT_305344</name>
</gene>
<protein>
    <recommendedName>
        <fullName evidence="9">Type II toxin-antitoxin system HicA family toxin</fullName>
    </recommendedName>
</protein>
<name>A0A0J0XDF7_9TREE</name>
<evidence type="ECO:0000256" key="4">
    <source>
        <dbReference type="ARBA" id="ARBA00022801"/>
    </source>
</evidence>
<evidence type="ECO:0000256" key="5">
    <source>
        <dbReference type="ARBA" id="ARBA00022884"/>
    </source>
</evidence>
<dbReference type="GO" id="GO:0004519">
    <property type="term" value="F:endonuclease activity"/>
    <property type="evidence" value="ECO:0007669"/>
    <property type="project" value="UniProtKB-KW"/>
</dbReference>
<evidence type="ECO:0000256" key="1">
    <source>
        <dbReference type="ARBA" id="ARBA00022649"/>
    </source>
</evidence>
<dbReference type="Pfam" id="PF07927">
    <property type="entry name" value="HicA_toxin"/>
    <property type="match status" value="1"/>
</dbReference>
<dbReference type="AlphaFoldDB" id="A0A0J0XDF7"/>
<dbReference type="EMBL" id="KQ087270">
    <property type="protein sequence ID" value="KLT39111.1"/>
    <property type="molecule type" value="Genomic_DNA"/>
</dbReference>
<evidence type="ECO:0000256" key="2">
    <source>
        <dbReference type="ARBA" id="ARBA00022722"/>
    </source>
</evidence>
<keyword evidence="5" id="KW-0694">RNA-binding</keyword>
<evidence type="ECO:0000256" key="6">
    <source>
        <dbReference type="ARBA" id="ARBA00023016"/>
    </source>
</evidence>
<organism evidence="7 8">
    <name type="scientific">Cutaneotrichosporon oleaginosum</name>
    <dbReference type="NCBI Taxonomy" id="879819"/>
    <lineage>
        <taxon>Eukaryota</taxon>
        <taxon>Fungi</taxon>
        <taxon>Dikarya</taxon>
        <taxon>Basidiomycota</taxon>
        <taxon>Agaricomycotina</taxon>
        <taxon>Tremellomycetes</taxon>
        <taxon>Trichosporonales</taxon>
        <taxon>Trichosporonaceae</taxon>
        <taxon>Cutaneotrichosporon</taxon>
    </lineage>
</organism>
<keyword evidence="6" id="KW-0346">Stress response</keyword>
<proteinExistence type="predicted"/>
<dbReference type="GeneID" id="28986202"/>
<evidence type="ECO:0008006" key="9">
    <source>
        <dbReference type="Google" id="ProtNLM"/>
    </source>
</evidence>
<reference evidence="7 8" key="1">
    <citation type="submission" date="2015-03" db="EMBL/GenBank/DDBJ databases">
        <title>Genomics and transcriptomics of the oil-accumulating basidiomycete yeast T. oleaginosus allow insights into substrate utilization and the diverse evolutionary trajectories of mating systems in fungi.</title>
        <authorList>
            <consortium name="DOE Joint Genome Institute"/>
            <person name="Kourist R."/>
            <person name="Kracht O."/>
            <person name="Bracharz F."/>
            <person name="Lipzen A."/>
            <person name="Nolan M."/>
            <person name="Ohm R."/>
            <person name="Grigoriev I."/>
            <person name="Sun S."/>
            <person name="Heitman J."/>
            <person name="Bruck T."/>
            <person name="Nowrousian M."/>
        </authorList>
    </citation>
    <scope>NUCLEOTIDE SEQUENCE [LARGE SCALE GENOMIC DNA]</scope>
    <source>
        <strain evidence="7 8">IBC0246</strain>
    </source>
</reference>
<dbReference type="GO" id="GO:0016787">
    <property type="term" value="F:hydrolase activity"/>
    <property type="evidence" value="ECO:0007669"/>
    <property type="project" value="UniProtKB-KW"/>
</dbReference>
<keyword evidence="8" id="KW-1185">Reference proteome</keyword>
<dbReference type="InterPro" id="IPR038570">
    <property type="entry name" value="HicA_sf"/>
</dbReference>
<dbReference type="InterPro" id="IPR012933">
    <property type="entry name" value="HicA_mRNA_interferase"/>
</dbReference>
<evidence type="ECO:0000256" key="3">
    <source>
        <dbReference type="ARBA" id="ARBA00022759"/>
    </source>
</evidence>
<dbReference type="SUPFAM" id="SSF54786">
    <property type="entry name" value="YcfA/nrd intein domain"/>
    <property type="match status" value="1"/>
</dbReference>
<keyword evidence="3" id="KW-0255">Endonuclease</keyword>
<dbReference type="GO" id="GO:0003729">
    <property type="term" value="F:mRNA binding"/>
    <property type="evidence" value="ECO:0007669"/>
    <property type="project" value="InterPro"/>
</dbReference>
<evidence type="ECO:0000313" key="7">
    <source>
        <dbReference type="EMBL" id="KLT39111.1"/>
    </source>
</evidence>
<keyword evidence="4" id="KW-0378">Hydrolase</keyword>
<dbReference type="Proteomes" id="UP000053611">
    <property type="component" value="Unassembled WGS sequence"/>
</dbReference>
<keyword evidence="1" id="KW-1277">Toxin-antitoxin system</keyword>
<evidence type="ECO:0000313" key="8">
    <source>
        <dbReference type="Proteomes" id="UP000053611"/>
    </source>
</evidence>
<dbReference type="Gene3D" id="3.30.920.30">
    <property type="entry name" value="Hypothetical protein"/>
    <property type="match status" value="1"/>
</dbReference>
<sequence>MAPTLKHRDVVPVIRKLGWIEKRGKGSHTHYIHPSRADVRITITAHGTGGTVDAAVLNTLRAFVDRDDPCVPESWFRGVPQDREALRASL</sequence>